<keyword evidence="5" id="KW-1133">Transmembrane helix</keyword>
<evidence type="ECO:0000256" key="2">
    <source>
        <dbReference type="ARBA" id="ARBA00022598"/>
    </source>
</evidence>
<dbReference type="PANTHER" id="PTHR43201">
    <property type="entry name" value="ACYL-COA SYNTHETASE"/>
    <property type="match status" value="1"/>
</dbReference>
<evidence type="ECO:0000313" key="8">
    <source>
        <dbReference type="Proteomes" id="UP000000422"/>
    </source>
</evidence>
<dbReference type="GO" id="GO:0003677">
    <property type="term" value="F:DNA binding"/>
    <property type="evidence" value="ECO:0007669"/>
    <property type="project" value="UniProtKB-UniRule"/>
</dbReference>
<dbReference type="HOGENOM" id="CLU_000022_59_10_7"/>
<organism evidence="8">
    <name type="scientific">Wolinella succinogenes (strain ATCC 29543 / DSM 1740 / CCUG 13145 / JCM 31913 / LMG 7466 / NCTC 11488 / FDC 602W)</name>
    <name type="common">Vibrio succinogenes</name>
    <dbReference type="NCBI Taxonomy" id="273121"/>
    <lineage>
        <taxon>Bacteria</taxon>
        <taxon>Pseudomonadati</taxon>
        <taxon>Campylobacterota</taxon>
        <taxon>Epsilonproteobacteria</taxon>
        <taxon>Campylobacterales</taxon>
        <taxon>Helicobacteraceae</taxon>
        <taxon>Wolinella</taxon>
    </lineage>
</organism>
<dbReference type="RefSeq" id="WP_011138193.1">
    <property type="nucleotide sequence ID" value="NC_005090.1"/>
</dbReference>
<dbReference type="EMBL" id="BX571657">
    <property type="protein sequence ID" value="CAE09393.1"/>
    <property type="molecule type" value="Genomic_DNA"/>
</dbReference>
<keyword evidence="5" id="KW-0812">Transmembrane</keyword>
<dbReference type="GO" id="GO:0031956">
    <property type="term" value="F:medium-chain fatty acid-CoA ligase activity"/>
    <property type="evidence" value="ECO:0007669"/>
    <property type="project" value="TreeGrafter"/>
</dbReference>
<dbReference type="GO" id="GO:0006631">
    <property type="term" value="P:fatty acid metabolic process"/>
    <property type="evidence" value="ECO:0007669"/>
    <property type="project" value="TreeGrafter"/>
</dbReference>
<dbReference type="KEGG" id="wsu:WS0237"/>
<protein>
    <submittedName>
        <fullName evidence="7">PUTATIVE ACYL-COA LIGASE</fullName>
        <ecNumber evidence="7">6.2.1.-</ecNumber>
    </submittedName>
</protein>
<dbReference type="InterPro" id="IPR044068">
    <property type="entry name" value="CB"/>
</dbReference>
<dbReference type="AlphaFoldDB" id="Q7M7H9"/>
<dbReference type="PANTHER" id="PTHR43201:SF5">
    <property type="entry name" value="MEDIUM-CHAIN ACYL-COA LIGASE ACSF2, MITOCHONDRIAL"/>
    <property type="match status" value="1"/>
</dbReference>
<keyword evidence="5" id="KW-0472">Membrane</keyword>
<dbReference type="STRING" id="273121.WS0237"/>
<dbReference type="InterPro" id="IPR042099">
    <property type="entry name" value="ANL_N_sf"/>
</dbReference>
<feature type="domain" description="Core-binding (CB)" evidence="6">
    <location>
        <begin position="444"/>
        <end position="513"/>
    </location>
</feature>
<dbReference type="GO" id="GO:0015074">
    <property type="term" value="P:DNA integration"/>
    <property type="evidence" value="ECO:0007669"/>
    <property type="project" value="UniProtKB-KW"/>
</dbReference>
<dbReference type="eggNOG" id="COG0318">
    <property type="taxonomic scope" value="Bacteria"/>
</dbReference>
<dbReference type="Proteomes" id="UP000000422">
    <property type="component" value="Chromosome"/>
</dbReference>
<dbReference type="PROSITE" id="PS00455">
    <property type="entry name" value="AMP_BINDING"/>
    <property type="match status" value="1"/>
</dbReference>
<dbReference type="Gene3D" id="3.40.50.12780">
    <property type="entry name" value="N-terminal domain of ligase-like"/>
    <property type="match status" value="1"/>
</dbReference>
<reference evidence="7 8" key="1">
    <citation type="journal article" date="2003" name="Proc. Natl. Acad. Sci. U.S.A.">
        <title>Complete genome sequence and analysis of Wolinella succinogenes.</title>
        <authorList>
            <person name="Baar C."/>
            <person name="Eppinger M."/>
            <person name="Raddatz G."/>
            <person name="Simon JM."/>
            <person name="Lanz C."/>
            <person name="Klimmek O."/>
            <person name="Nandakumar R."/>
            <person name="Gross R."/>
            <person name="Rosinus A."/>
            <person name="Keller H."/>
            <person name="Jagtap P."/>
            <person name="Linke B."/>
            <person name="Meyer F."/>
            <person name="Lederer H."/>
            <person name="Schuster S.C."/>
        </authorList>
    </citation>
    <scope>NUCLEOTIDE SEQUENCE [LARGE SCALE GENOMIC DNA]</scope>
    <source>
        <strain evidence="8">ATCC 29543 / DSM 1740 / CCUG 13145 / JCM 31913 / LMG 7466 / NCTC 11488 / FDC 602W</strain>
    </source>
</reference>
<dbReference type="PROSITE" id="PS51900">
    <property type="entry name" value="CB"/>
    <property type="match status" value="1"/>
</dbReference>
<dbReference type="Pfam" id="PF13193">
    <property type="entry name" value="AMP-binding_C"/>
    <property type="match status" value="1"/>
</dbReference>
<accession>Q7M7H9</accession>
<gene>
    <name evidence="7" type="ordered locus">WS0237</name>
</gene>
<dbReference type="InterPro" id="IPR025110">
    <property type="entry name" value="AMP-bd_C"/>
</dbReference>
<dbReference type="InterPro" id="IPR020845">
    <property type="entry name" value="AMP-binding_CS"/>
</dbReference>
<dbReference type="NCBIfam" id="NF004837">
    <property type="entry name" value="PRK06187.1"/>
    <property type="match status" value="1"/>
</dbReference>
<evidence type="ECO:0000313" key="7">
    <source>
        <dbReference type="EMBL" id="CAE09393.1"/>
    </source>
</evidence>
<feature type="transmembrane region" description="Helical" evidence="5">
    <location>
        <begin position="204"/>
        <end position="225"/>
    </location>
</feature>
<evidence type="ECO:0000256" key="3">
    <source>
        <dbReference type="ARBA" id="ARBA00022908"/>
    </source>
</evidence>
<keyword evidence="2 7" id="KW-0436">Ligase</keyword>
<comment type="similarity">
    <text evidence="1">Belongs to the ATP-dependent AMP-binding enzyme family.</text>
</comment>
<evidence type="ECO:0000256" key="1">
    <source>
        <dbReference type="ARBA" id="ARBA00006432"/>
    </source>
</evidence>
<dbReference type="SUPFAM" id="SSF56801">
    <property type="entry name" value="Acetyl-CoA synthetase-like"/>
    <property type="match status" value="1"/>
</dbReference>
<dbReference type="EC" id="6.2.1.-" evidence="7"/>
<keyword evidence="8" id="KW-1185">Reference proteome</keyword>
<keyword evidence="3" id="KW-0229">DNA integration</keyword>
<proteinExistence type="inferred from homology"/>
<sequence length="513" mass="57801">MRGNLYTLLWQNAQEHPRKTALFVDKLQLNYKELLRESDKVASFLQKEGIKAGDRVALILSNSWEYIATLFGVLRLGAIAVPVNTMLKSDEMEYILKDSGAMLAFISGKFEKEAKNLLYTTGLKKVIWHDAEVKCDARNLRYEEMVEAKNLPKEWAKGSGEVAVIIYTSGTTGFPKGAMLTHDNFFSNLAAVTERFKIHAKDRFIVYLPMFHAFTLTATILLPFYRSCSLVVIKSILPFSNILKQVLLKRVTIFLGVPDVYNALIRAKLPWYFLWFNSVRIFVSGASALSESTLARYKEKFKRAVMLEGYGLSECSPVVAANPLERQKVSSVGPAVPGYEVKIVDDELMELPVGERGEIIVRGGCVMKGYLNHPEATQNTIVNGWLLTGDIGKMDEEGYIYILDRKKDLIISKGINIYPREIEEAILSGFPTVKSCAVVGWQDESLDEIPVAFLEYEEGAKPHSESEIKGYLKKHLANFKIPKHLYVRDELPKNATGKVLKRVLKEELKQAGL</sequence>
<keyword evidence="4" id="KW-0238">DNA-binding</keyword>
<dbReference type="Gene3D" id="3.30.300.30">
    <property type="match status" value="1"/>
</dbReference>
<name>Q7M7H9_WOLSU</name>
<dbReference type="InterPro" id="IPR000873">
    <property type="entry name" value="AMP-dep_synth/lig_dom"/>
</dbReference>
<evidence type="ECO:0000256" key="5">
    <source>
        <dbReference type="SAM" id="Phobius"/>
    </source>
</evidence>
<dbReference type="Pfam" id="PF00501">
    <property type="entry name" value="AMP-binding"/>
    <property type="match status" value="1"/>
</dbReference>
<evidence type="ECO:0000259" key="6">
    <source>
        <dbReference type="PROSITE" id="PS51900"/>
    </source>
</evidence>
<evidence type="ECO:0000256" key="4">
    <source>
        <dbReference type="PROSITE-ProRule" id="PRU01248"/>
    </source>
</evidence>
<dbReference type="InterPro" id="IPR045851">
    <property type="entry name" value="AMP-bd_C_sf"/>
</dbReference>